<protein>
    <submittedName>
        <fullName evidence="1">Uncharacterized protein</fullName>
    </submittedName>
</protein>
<sequence>MYEMPNGQPEGRWVEKDVFLRLRVCFGVYEGVNEWPCRCWSFVPHLKQLLHPPIYLSHAQKVLPQTVTVPQPYLRFPWRFLPHQVGNAATSLFISLHPHCVAPLAHSTYITRFFVVCRHVFFNSLRGLKLQFPCTVCSHKNLVYIVQISQI</sequence>
<accession>A0ABV0Q689</accession>
<dbReference type="EMBL" id="JAHRIN010000445">
    <property type="protein sequence ID" value="MEQ2191093.1"/>
    <property type="molecule type" value="Genomic_DNA"/>
</dbReference>
<dbReference type="Proteomes" id="UP001434883">
    <property type="component" value="Unassembled WGS sequence"/>
</dbReference>
<organism evidence="1 2">
    <name type="scientific">Xenoophorus captivus</name>
    <dbReference type="NCBI Taxonomy" id="1517983"/>
    <lineage>
        <taxon>Eukaryota</taxon>
        <taxon>Metazoa</taxon>
        <taxon>Chordata</taxon>
        <taxon>Craniata</taxon>
        <taxon>Vertebrata</taxon>
        <taxon>Euteleostomi</taxon>
        <taxon>Actinopterygii</taxon>
        <taxon>Neopterygii</taxon>
        <taxon>Teleostei</taxon>
        <taxon>Neoteleostei</taxon>
        <taxon>Acanthomorphata</taxon>
        <taxon>Ovalentaria</taxon>
        <taxon>Atherinomorphae</taxon>
        <taxon>Cyprinodontiformes</taxon>
        <taxon>Goodeidae</taxon>
        <taxon>Xenoophorus</taxon>
    </lineage>
</organism>
<proteinExistence type="predicted"/>
<evidence type="ECO:0000313" key="2">
    <source>
        <dbReference type="Proteomes" id="UP001434883"/>
    </source>
</evidence>
<evidence type="ECO:0000313" key="1">
    <source>
        <dbReference type="EMBL" id="MEQ2191093.1"/>
    </source>
</evidence>
<keyword evidence="2" id="KW-1185">Reference proteome</keyword>
<reference evidence="1 2" key="1">
    <citation type="submission" date="2021-06" db="EMBL/GenBank/DDBJ databases">
        <authorList>
            <person name="Palmer J.M."/>
        </authorList>
    </citation>
    <scope>NUCLEOTIDE SEQUENCE [LARGE SCALE GENOMIC DNA]</scope>
    <source>
        <strain evidence="1 2">XC_2019</strain>
        <tissue evidence="1">Muscle</tissue>
    </source>
</reference>
<name>A0ABV0Q689_9TELE</name>
<comment type="caution">
    <text evidence="1">The sequence shown here is derived from an EMBL/GenBank/DDBJ whole genome shotgun (WGS) entry which is preliminary data.</text>
</comment>
<gene>
    <name evidence="1" type="ORF">XENOCAPTIV_020691</name>
</gene>